<dbReference type="PANTHER" id="PTHR43649">
    <property type="entry name" value="ARABINOSE-BINDING PROTEIN-RELATED"/>
    <property type="match status" value="1"/>
</dbReference>
<comment type="similarity">
    <text evidence="2">Belongs to the bacterial solute-binding protein 1 family.</text>
</comment>
<feature type="chain" id="PRO_5046289107" evidence="3">
    <location>
        <begin position="26"/>
        <end position="437"/>
    </location>
</feature>
<dbReference type="SUPFAM" id="SSF53850">
    <property type="entry name" value="Periplasmic binding protein-like II"/>
    <property type="match status" value="1"/>
</dbReference>
<sequence length="437" mass="47831">MNIKNTLAGCIATGMLAISTVSSGATTVTVGTVNNGDMIIMQRLSAEFEKQHPDIKLDWVILEENVLRQRLTTDIATNGGQFDVMTIGMYEAPIWGKLGWLETMDNLPEDYDIQDVIPSVRDGLSANGTLYALPFYGESSMTFYNKDLFSKAGISMPEQPTWQQMSEFASKTHDPENGIYGMCLRGKPGWGENMALLSTMVNTYGGRWFDEEWKPEINSPQWKEAIGFYIDLMSNYGPPGVSSNGFNENQALFSSGKCAIWVDATSAAGRLLNPKESQVGDSVGFASAPVAVTPKGSGWLWAWALAIPTSSDAKEAAKEFMLWATSKSYIELVGESDGWASVPPGTRASTYDNPKYVQQAPFAALTTQAMQNADPTDSTLEPVPYTGVQFVAIPEFQSIGTQVGKMISGALSKQMTLDEALDSSQKIAEREMKRYYK</sequence>
<evidence type="ECO:0000256" key="1">
    <source>
        <dbReference type="ARBA" id="ARBA00004418"/>
    </source>
</evidence>
<evidence type="ECO:0000313" key="4">
    <source>
        <dbReference type="EMBL" id="UTW12121.1"/>
    </source>
</evidence>
<dbReference type="Gene3D" id="3.40.190.10">
    <property type="entry name" value="Periplasmic binding protein-like II"/>
    <property type="match status" value="2"/>
</dbReference>
<comment type="subcellular location">
    <subcellularLocation>
        <location evidence="1">Periplasm</location>
    </subcellularLocation>
</comment>
<dbReference type="InterPro" id="IPR006059">
    <property type="entry name" value="SBP"/>
</dbReference>
<reference evidence="4" key="1">
    <citation type="submission" date="2021-04" db="EMBL/GenBank/DDBJ databases">
        <title>Oceanospirillales bacteria with DddD are important DMSP degraders in coastal seawater.</title>
        <authorList>
            <person name="Liu J."/>
        </authorList>
    </citation>
    <scope>NUCLEOTIDE SEQUENCE</scope>
    <source>
        <strain evidence="4">D13-1</strain>
    </source>
</reference>
<proteinExistence type="inferred from homology"/>
<dbReference type="InterPro" id="IPR050490">
    <property type="entry name" value="Bact_solute-bd_prot1"/>
</dbReference>
<name>A0ABY5HIB7_9GAMM</name>
<dbReference type="CDD" id="cd13585">
    <property type="entry name" value="PBP2_TMBP_like"/>
    <property type="match status" value="1"/>
</dbReference>
<dbReference type="RefSeq" id="WP_255854175.1">
    <property type="nucleotide sequence ID" value="NZ_CP073347.1"/>
</dbReference>
<keyword evidence="5" id="KW-1185">Reference proteome</keyword>
<evidence type="ECO:0000256" key="3">
    <source>
        <dbReference type="SAM" id="SignalP"/>
    </source>
</evidence>
<dbReference type="Proteomes" id="UP001058461">
    <property type="component" value="Chromosome"/>
</dbReference>
<dbReference type="Pfam" id="PF01547">
    <property type="entry name" value="SBP_bac_1"/>
    <property type="match status" value="1"/>
</dbReference>
<accession>A0ABY5HIB7</accession>
<organism evidence="4 5">
    <name type="scientific">Marinobacterium rhizophilum</name>
    <dbReference type="NCBI Taxonomy" id="420402"/>
    <lineage>
        <taxon>Bacteria</taxon>
        <taxon>Pseudomonadati</taxon>
        <taxon>Pseudomonadota</taxon>
        <taxon>Gammaproteobacteria</taxon>
        <taxon>Oceanospirillales</taxon>
        <taxon>Oceanospirillaceae</taxon>
        <taxon>Marinobacterium</taxon>
    </lineage>
</organism>
<keyword evidence="3" id="KW-0732">Signal</keyword>
<dbReference type="EMBL" id="CP073347">
    <property type="protein sequence ID" value="UTW12121.1"/>
    <property type="molecule type" value="Genomic_DNA"/>
</dbReference>
<evidence type="ECO:0000313" key="5">
    <source>
        <dbReference type="Proteomes" id="UP001058461"/>
    </source>
</evidence>
<feature type="signal peptide" evidence="3">
    <location>
        <begin position="1"/>
        <end position="25"/>
    </location>
</feature>
<gene>
    <name evidence="4" type="ORF">KDW95_00030</name>
</gene>
<dbReference type="PANTHER" id="PTHR43649:SF12">
    <property type="entry name" value="DIACETYLCHITOBIOSE BINDING PROTEIN DASA"/>
    <property type="match status" value="1"/>
</dbReference>
<protein>
    <submittedName>
        <fullName evidence="4">Sugar ABC transporter substrate-binding protein</fullName>
    </submittedName>
</protein>
<evidence type="ECO:0000256" key="2">
    <source>
        <dbReference type="ARBA" id="ARBA00008520"/>
    </source>
</evidence>